<protein>
    <submittedName>
        <fullName evidence="1">ACT domain-containing protein</fullName>
    </submittedName>
</protein>
<organism evidence="1 2">
    <name type="scientific">Tahibacter soli</name>
    <dbReference type="NCBI Taxonomy" id="2983605"/>
    <lineage>
        <taxon>Bacteria</taxon>
        <taxon>Pseudomonadati</taxon>
        <taxon>Pseudomonadota</taxon>
        <taxon>Gammaproteobacteria</taxon>
        <taxon>Lysobacterales</taxon>
        <taxon>Rhodanobacteraceae</taxon>
        <taxon>Tahibacter</taxon>
    </lineage>
</organism>
<reference evidence="1" key="1">
    <citation type="submission" date="2023-02" db="EMBL/GenBank/DDBJ databases">
        <title>Tahibacter soli sp. nov. isolated from soil.</title>
        <authorList>
            <person name="Baek J.H."/>
            <person name="Lee J.K."/>
            <person name="Choi D.G."/>
            <person name="Jeon C.O."/>
        </authorList>
    </citation>
    <scope>NUCLEOTIDE SEQUENCE</scope>
    <source>
        <strain evidence="1">BL</strain>
    </source>
</reference>
<dbReference type="Pfam" id="PF13710">
    <property type="entry name" value="ACT_5"/>
    <property type="match status" value="1"/>
</dbReference>
<gene>
    <name evidence="1" type="ORF">OD750_012170</name>
</gene>
<evidence type="ECO:0000313" key="2">
    <source>
        <dbReference type="Proteomes" id="UP001139971"/>
    </source>
</evidence>
<dbReference type="EMBL" id="JAOVZO020000017">
    <property type="protein sequence ID" value="MDC8013295.1"/>
    <property type="molecule type" value="Genomic_DNA"/>
</dbReference>
<proteinExistence type="predicted"/>
<name>A0A9X3YL94_9GAMM</name>
<comment type="caution">
    <text evidence="1">The sequence shown here is derived from an EMBL/GenBank/DDBJ whole genome shotgun (WGS) entry which is preliminary data.</text>
</comment>
<dbReference type="Gene3D" id="3.30.70.260">
    <property type="match status" value="1"/>
</dbReference>
<accession>A0A9X3YL94</accession>
<keyword evidence="2" id="KW-1185">Reference proteome</keyword>
<sequence>MTCSLELALDRAEGALLRVLGTIERRGWNVVAVNAATHADAYAVRVTLDGARDAQILCRQLERLVDVRQVRLVGADEAARCA</sequence>
<evidence type="ECO:0000313" key="1">
    <source>
        <dbReference type="EMBL" id="MDC8013295.1"/>
    </source>
</evidence>
<dbReference type="Proteomes" id="UP001139971">
    <property type="component" value="Unassembled WGS sequence"/>
</dbReference>
<dbReference type="SUPFAM" id="SSF55021">
    <property type="entry name" value="ACT-like"/>
    <property type="match status" value="1"/>
</dbReference>
<dbReference type="RefSeq" id="WP_263545504.1">
    <property type="nucleotide sequence ID" value="NZ_JAOVZO020000017.1"/>
</dbReference>
<dbReference type="AlphaFoldDB" id="A0A9X3YL94"/>
<dbReference type="InterPro" id="IPR045865">
    <property type="entry name" value="ACT-like_dom_sf"/>
</dbReference>